<dbReference type="Pfam" id="PF00266">
    <property type="entry name" value="Aminotran_5"/>
    <property type="match status" value="1"/>
</dbReference>
<keyword evidence="6" id="KW-0663">Pyridoxal phosphate</keyword>
<dbReference type="InterPro" id="IPR000192">
    <property type="entry name" value="Aminotrans_V_dom"/>
</dbReference>
<feature type="domain" description="Aminotransferase class V" evidence="11">
    <location>
        <begin position="4"/>
        <end position="367"/>
    </location>
</feature>
<sequence>MQLYFDYSATTPCRSEAIAAMEEVLHNHWGNPSSLHEWGQRSATALEQARMQVASLLHGSGESIVFTSGGTEANNLALWGVAQQYAQPQHMITSQVEHSAISKPMAALERQGWQITRLAVDRWGQVNPVDLEGALQANTVLISIIYGQSEVGTLQAIAELGAIARQRGILFHTDGVQVAGRIPIDVQTLPVDLLSLSSHKLYGPQGAGALYIRPGVDLAAMNRGGGQEMGLRSGTQALPAIVGFGVAAELASNEVNAAGLQLQRLRDRLYHQLNALPGLHLTGHPWKRLPHHLSFTVTLADGTPLSGKSVVRQLNLAGIGISSGSACQSGQSIPSPVLMAMGYDEAMAKSSIRLTLGRDTSEADIDWLALVLKQQLEWAEPSAIAPPTAPLFA</sequence>
<dbReference type="Gene3D" id="3.90.1150.10">
    <property type="entry name" value="Aspartate Aminotransferase, domain 1"/>
    <property type="match status" value="1"/>
</dbReference>
<dbReference type="PANTHER" id="PTHR11601:SF34">
    <property type="entry name" value="CYSTEINE DESULFURASE"/>
    <property type="match status" value="1"/>
</dbReference>
<evidence type="ECO:0000256" key="1">
    <source>
        <dbReference type="ARBA" id="ARBA00001933"/>
    </source>
</evidence>
<dbReference type="Gene3D" id="3.40.640.10">
    <property type="entry name" value="Type I PLP-dependent aspartate aminotransferase-like (Major domain)"/>
    <property type="match status" value="1"/>
</dbReference>
<keyword evidence="7" id="KW-0408">Iron</keyword>
<keyword evidence="13" id="KW-1185">Reference proteome</keyword>
<gene>
    <name evidence="12" type="ORF">L3556_06990</name>
</gene>
<name>A0ABT6EZ27_9SYNE</name>
<evidence type="ECO:0000256" key="5">
    <source>
        <dbReference type="ARBA" id="ARBA00022723"/>
    </source>
</evidence>
<comment type="similarity">
    <text evidence="2">Belongs to the class-V pyridoxal-phosphate-dependent aminotransferase family. NifS/IscS subfamily.</text>
</comment>
<dbReference type="EC" id="2.8.1.7" evidence="3"/>
<evidence type="ECO:0000256" key="10">
    <source>
        <dbReference type="RuleBase" id="RU004504"/>
    </source>
</evidence>
<evidence type="ECO:0000256" key="2">
    <source>
        <dbReference type="ARBA" id="ARBA00006490"/>
    </source>
</evidence>
<dbReference type="Proteomes" id="UP001154265">
    <property type="component" value="Unassembled WGS sequence"/>
</dbReference>
<proteinExistence type="inferred from homology"/>
<evidence type="ECO:0000313" key="12">
    <source>
        <dbReference type="EMBL" id="MDG2990678.1"/>
    </source>
</evidence>
<keyword evidence="5" id="KW-0479">Metal-binding</keyword>
<evidence type="ECO:0000256" key="4">
    <source>
        <dbReference type="ARBA" id="ARBA00022679"/>
    </source>
</evidence>
<protein>
    <recommendedName>
        <fullName evidence="3">cysteine desulfurase</fullName>
        <ecNumber evidence="3">2.8.1.7</ecNumber>
    </recommendedName>
</protein>
<evidence type="ECO:0000259" key="11">
    <source>
        <dbReference type="Pfam" id="PF00266"/>
    </source>
</evidence>
<accession>A0ABT6EZ27</accession>
<dbReference type="RefSeq" id="WP_277867607.1">
    <property type="nucleotide sequence ID" value="NZ_JAKKUT010000002.1"/>
</dbReference>
<dbReference type="SUPFAM" id="SSF53383">
    <property type="entry name" value="PLP-dependent transferases"/>
    <property type="match status" value="1"/>
</dbReference>
<evidence type="ECO:0000256" key="9">
    <source>
        <dbReference type="ARBA" id="ARBA00050776"/>
    </source>
</evidence>
<keyword evidence="4" id="KW-0808">Transferase</keyword>
<dbReference type="InterPro" id="IPR015422">
    <property type="entry name" value="PyrdxlP-dep_Trfase_small"/>
</dbReference>
<reference evidence="12" key="1">
    <citation type="journal article" date="2022" name="Genome Biol. Evol.">
        <title>A New Gene Family Diagnostic for Intracellular Biomineralization of Amorphous Ca Carbonates by Cyanobacteria.</title>
        <authorList>
            <person name="Benzerara K."/>
            <person name="Duprat E."/>
            <person name="Bitard-Feildel T."/>
            <person name="Caumes G."/>
            <person name="Cassier-Chauvat C."/>
            <person name="Chauvat F."/>
            <person name="Dezi M."/>
            <person name="Diop S.I."/>
            <person name="Gaschignard G."/>
            <person name="Gorgen S."/>
            <person name="Gugger M."/>
            <person name="Lopez-Garcia P."/>
            <person name="Millet M."/>
            <person name="Skouri-Panet F."/>
            <person name="Moreira D."/>
            <person name="Callebaut I."/>
        </authorList>
    </citation>
    <scope>NUCLEOTIDE SEQUENCE</scope>
    <source>
        <strain evidence="12">G9</strain>
    </source>
</reference>
<reference evidence="12" key="2">
    <citation type="submission" date="2022-01" db="EMBL/GenBank/DDBJ databases">
        <authorList>
            <person name="Zivanovic Y."/>
            <person name="Moreira D."/>
            <person name="Lopez-Garcia P."/>
        </authorList>
    </citation>
    <scope>NUCLEOTIDE SEQUENCE</scope>
    <source>
        <strain evidence="12">G9</strain>
    </source>
</reference>
<dbReference type="PIRSF" id="PIRSF005572">
    <property type="entry name" value="NifS"/>
    <property type="match status" value="1"/>
</dbReference>
<dbReference type="EMBL" id="JAKKUT010000002">
    <property type="protein sequence ID" value="MDG2990678.1"/>
    <property type="molecule type" value="Genomic_DNA"/>
</dbReference>
<dbReference type="InterPro" id="IPR015424">
    <property type="entry name" value="PyrdxlP-dep_Trfase"/>
</dbReference>
<evidence type="ECO:0000256" key="7">
    <source>
        <dbReference type="ARBA" id="ARBA00023004"/>
    </source>
</evidence>
<dbReference type="InterPro" id="IPR016454">
    <property type="entry name" value="Cysteine_dSase"/>
</dbReference>
<dbReference type="NCBIfam" id="NF002806">
    <property type="entry name" value="PRK02948.1"/>
    <property type="match status" value="1"/>
</dbReference>
<dbReference type="InterPro" id="IPR015421">
    <property type="entry name" value="PyrdxlP-dep_Trfase_major"/>
</dbReference>
<keyword evidence="8" id="KW-0411">Iron-sulfur</keyword>
<evidence type="ECO:0000256" key="8">
    <source>
        <dbReference type="ARBA" id="ARBA00023014"/>
    </source>
</evidence>
<dbReference type="PROSITE" id="PS00595">
    <property type="entry name" value="AA_TRANSFER_CLASS_5"/>
    <property type="match status" value="1"/>
</dbReference>
<comment type="cofactor">
    <cofactor evidence="1 10">
        <name>pyridoxal 5'-phosphate</name>
        <dbReference type="ChEBI" id="CHEBI:597326"/>
    </cofactor>
</comment>
<dbReference type="InterPro" id="IPR020578">
    <property type="entry name" value="Aminotrans_V_PyrdxlP_BS"/>
</dbReference>
<evidence type="ECO:0000256" key="3">
    <source>
        <dbReference type="ARBA" id="ARBA00012239"/>
    </source>
</evidence>
<comment type="caution">
    <text evidence="12">The sequence shown here is derived from an EMBL/GenBank/DDBJ whole genome shotgun (WGS) entry which is preliminary data.</text>
</comment>
<organism evidence="12 13">
    <name type="scientific">Candidatus Synechococcus calcipolaris G9</name>
    <dbReference type="NCBI Taxonomy" id="1497997"/>
    <lineage>
        <taxon>Bacteria</taxon>
        <taxon>Bacillati</taxon>
        <taxon>Cyanobacteriota</taxon>
        <taxon>Cyanophyceae</taxon>
        <taxon>Synechococcales</taxon>
        <taxon>Synechococcaceae</taxon>
        <taxon>Synechococcus</taxon>
    </lineage>
</organism>
<dbReference type="PANTHER" id="PTHR11601">
    <property type="entry name" value="CYSTEINE DESULFURYLASE FAMILY MEMBER"/>
    <property type="match status" value="1"/>
</dbReference>
<comment type="catalytic activity">
    <reaction evidence="9">
        <text>(sulfur carrier)-H + L-cysteine = (sulfur carrier)-SH + L-alanine</text>
        <dbReference type="Rhea" id="RHEA:43892"/>
        <dbReference type="Rhea" id="RHEA-COMP:14737"/>
        <dbReference type="Rhea" id="RHEA-COMP:14739"/>
        <dbReference type="ChEBI" id="CHEBI:29917"/>
        <dbReference type="ChEBI" id="CHEBI:35235"/>
        <dbReference type="ChEBI" id="CHEBI:57972"/>
        <dbReference type="ChEBI" id="CHEBI:64428"/>
        <dbReference type="EC" id="2.8.1.7"/>
    </reaction>
</comment>
<evidence type="ECO:0000256" key="6">
    <source>
        <dbReference type="ARBA" id="ARBA00022898"/>
    </source>
</evidence>
<evidence type="ECO:0000313" key="13">
    <source>
        <dbReference type="Proteomes" id="UP001154265"/>
    </source>
</evidence>